<dbReference type="EMBL" id="CP028901">
    <property type="protein sequence ID" value="AWB34216.1"/>
    <property type="molecule type" value="Genomic_DNA"/>
</dbReference>
<protein>
    <submittedName>
        <fullName evidence="2">Alpha/beta hydrolase</fullName>
    </submittedName>
</protein>
<dbReference type="KEGG" id="boz:DBV39_11445"/>
<dbReference type="PANTHER" id="PTHR43433">
    <property type="entry name" value="HYDROLASE, ALPHA/BETA FOLD FAMILY PROTEIN"/>
    <property type="match status" value="1"/>
</dbReference>
<accession>A0A2R4XKA4</accession>
<dbReference type="Pfam" id="PF00561">
    <property type="entry name" value="Abhydrolase_1"/>
    <property type="match status" value="1"/>
</dbReference>
<dbReference type="Proteomes" id="UP000244571">
    <property type="component" value="Chromosome"/>
</dbReference>
<dbReference type="Gene3D" id="3.40.50.1820">
    <property type="entry name" value="alpha/beta hydrolase"/>
    <property type="match status" value="1"/>
</dbReference>
<evidence type="ECO:0000313" key="2">
    <source>
        <dbReference type="EMBL" id="AWB34216.1"/>
    </source>
</evidence>
<dbReference type="InterPro" id="IPR029058">
    <property type="entry name" value="AB_hydrolase_fold"/>
</dbReference>
<evidence type="ECO:0000313" key="3">
    <source>
        <dbReference type="Proteomes" id="UP000244571"/>
    </source>
</evidence>
<dbReference type="RefSeq" id="WP_108621632.1">
    <property type="nucleotide sequence ID" value="NZ_CP028901.1"/>
</dbReference>
<organism evidence="2 3">
    <name type="scientific">Orrella marina</name>
    <dbReference type="NCBI Taxonomy" id="2163011"/>
    <lineage>
        <taxon>Bacteria</taxon>
        <taxon>Pseudomonadati</taxon>
        <taxon>Pseudomonadota</taxon>
        <taxon>Betaproteobacteria</taxon>
        <taxon>Burkholderiales</taxon>
        <taxon>Alcaligenaceae</taxon>
        <taxon>Orrella</taxon>
    </lineage>
</organism>
<dbReference type="SUPFAM" id="SSF53474">
    <property type="entry name" value="alpha/beta-Hydrolases"/>
    <property type="match status" value="1"/>
</dbReference>
<proteinExistence type="predicted"/>
<dbReference type="AlphaFoldDB" id="A0A2R4XKA4"/>
<gene>
    <name evidence="2" type="ORF">DBV39_11445</name>
</gene>
<dbReference type="InterPro" id="IPR000073">
    <property type="entry name" value="AB_hydrolase_1"/>
</dbReference>
<dbReference type="PRINTS" id="PR00111">
    <property type="entry name" value="ABHYDROLASE"/>
</dbReference>
<dbReference type="InterPro" id="IPR050471">
    <property type="entry name" value="AB_hydrolase"/>
</dbReference>
<evidence type="ECO:0000259" key="1">
    <source>
        <dbReference type="Pfam" id="PF00561"/>
    </source>
</evidence>
<feature type="domain" description="AB hydrolase-1" evidence="1">
    <location>
        <begin position="28"/>
        <end position="246"/>
    </location>
</feature>
<dbReference type="PANTHER" id="PTHR43433:SF5">
    <property type="entry name" value="AB HYDROLASE-1 DOMAIN-CONTAINING PROTEIN"/>
    <property type="match status" value="1"/>
</dbReference>
<keyword evidence="2" id="KW-0378">Hydrolase</keyword>
<name>A0A2R4XKA4_9BURK</name>
<dbReference type="OrthoDB" id="5521505at2"/>
<dbReference type="GO" id="GO:0016787">
    <property type="term" value="F:hydrolase activity"/>
    <property type="evidence" value="ECO:0007669"/>
    <property type="project" value="UniProtKB-KW"/>
</dbReference>
<sequence>MNDFVKPIEVNLPDGARLIGERSASGQPVLFISGLAGTARFWQASTNLLRHQHCITFDQRGIGASSRGTDPVSISRLAQDCLAILDSVGLDSAHLVGHSTGGCIAMELALTVPQRVRSLVLSATWAGPNNYMRAFFNLRKDLLHAQPSIYARFGPFLSYPSEWLDQHPELMNMPARDWSQERVRIVSERIDALLAFDRTADLGQIRCPTLVMGTRDDMVVPEFLQRSLLRQLPHAESYWFERAGHFYPVSKYEQFARLISSWVDSSEPLAPRSD</sequence>
<reference evidence="2 3" key="1">
    <citation type="submission" date="2018-04" db="EMBL/GenBank/DDBJ databases">
        <title>Bordetella sp. HZ20 isolated from seawater.</title>
        <authorList>
            <person name="Sun C."/>
        </authorList>
    </citation>
    <scope>NUCLEOTIDE SEQUENCE [LARGE SCALE GENOMIC DNA]</scope>
    <source>
        <strain evidence="2 3">HZ20</strain>
    </source>
</reference>
<keyword evidence="3" id="KW-1185">Reference proteome</keyword>